<reference evidence="1 2" key="1">
    <citation type="submission" date="2018-08" db="EMBL/GenBank/DDBJ databases">
        <title>Henriciella mobilis sp. nov., isolated from seawater.</title>
        <authorList>
            <person name="Cheng H."/>
            <person name="Wu Y.-H."/>
            <person name="Xu X.-W."/>
            <person name="Guo L.-L."/>
        </authorList>
    </citation>
    <scope>NUCLEOTIDE SEQUENCE [LARGE SCALE GENOMIC DNA]</scope>
    <source>
        <strain evidence="1 2">JN25</strain>
    </source>
</reference>
<keyword evidence="2" id="KW-1185">Reference proteome</keyword>
<accession>A0A399R9U9</accession>
<evidence type="ECO:0000313" key="1">
    <source>
        <dbReference type="EMBL" id="RIJ26805.1"/>
    </source>
</evidence>
<dbReference type="SUPFAM" id="SSF109854">
    <property type="entry name" value="DinB/YfiT-like putative metalloenzymes"/>
    <property type="match status" value="1"/>
</dbReference>
<dbReference type="InterPro" id="IPR034660">
    <property type="entry name" value="DinB/YfiT-like"/>
</dbReference>
<dbReference type="Pfam" id="PF09351">
    <property type="entry name" value="DUF1993"/>
    <property type="match status" value="1"/>
</dbReference>
<dbReference type="RefSeq" id="WP_119377698.1">
    <property type="nucleotide sequence ID" value="NZ_QWFX01000016.1"/>
</dbReference>
<dbReference type="PANTHER" id="PTHR36922">
    <property type="entry name" value="BLL2446 PROTEIN"/>
    <property type="match status" value="1"/>
</dbReference>
<evidence type="ECO:0000313" key="2">
    <source>
        <dbReference type="Proteomes" id="UP000266385"/>
    </source>
</evidence>
<organism evidence="1 2">
    <name type="scientific">Henriciella mobilis</name>
    <dbReference type="NCBI Taxonomy" id="2305467"/>
    <lineage>
        <taxon>Bacteria</taxon>
        <taxon>Pseudomonadati</taxon>
        <taxon>Pseudomonadota</taxon>
        <taxon>Alphaproteobacteria</taxon>
        <taxon>Hyphomonadales</taxon>
        <taxon>Hyphomonadaceae</taxon>
        <taxon>Henriciella</taxon>
    </lineage>
</organism>
<sequence>MSLSLYDIVVPPFRQVVGSVQGILKKGADHYRADGRSPDDLLRLRIHEDMLPLTFQLHSVAHHSIGAINGVKTGTFAPPSGLAELDFAGFEATLEKASQDLASVDADALNACQGKDVIFKIGPREMPFTAEGFLLSFSKPNAYFHATTAYNILRMQGVPLGKRDYMGQMQLKA</sequence>
<dbReference type="Proteomes" id="UP000266385">
    <property type="component" value="Unassembled WGS sequence"/>
</dbReference>
<gene>
    <name evidence="1" type="ORF">D1223_17860</name>
</gene>
<dbReference type="Gene3D" id="1.20.120.450">
    <property type="entry name" value="dinb family like domain"/>
    <property type="match status" value="1"/>
</dbReference>
<dbReference type="InterPro" id="IPR018531">
    <property type="entry name" value="DUF1993"/>
</dbReference>
<dbReference type="EMBL" id="QWFX01000016">
    <property type="protein sequence ID" value="RIJ26805.1"/>
    <property type="molecule type" value="Genomic_DNA"/>
</dbReference>
<dbReference type="AlphaFoldDB" id="A0A399R9U9"/>
<name>A0A399R9U9_9PROT</name>
<comment type="caution">
    <text evidence="1">The sequence shown here is derived from an EMBL/GenBank/DDBJ whole genome shotgun (WGS) entry which is preliminary data.</text>
</comment>
<proteinExistence type="predicted"/>
<protein>
    <submittedName>
        <fullName evidence="1">DUF1993 domain-containing protein</fullName>
    </submittedName>
</protein>
<dbReference type="PANTHER" id="PTHR36922:SF1">
    <property type="entry name" value="DUF1993 DOMAIN-CONTAINING PROTEIN"/>
    <property type="match status" value="1"/>
</dbReference>
<dbReference type="OrthoDB" id="338237at2"/>